<dbReference type="SUPFAM" id="SSF56801">
    <property type="entry name" value="Acetyl-CoA synthetase-like"/>
    <property type="match status" value="1"/>
</dbReference>
<accession>A0A5P9QI41</accession>
<dbReference type="GO" id="GO:0004467">
    <property type="term" value="F:long-chain fatty acid-CoA ligase activity"/>
    <property type="evidence" value="ECO:0007669"/>
    <property type="project" value="UniProtKB-EC"/>
</dbReference>
<dbReference type="CDD" id="cd05907">
    <property type="entry name" value="VL_LC_FACS_like"/>
    <property type="match status" value="1"/>
</dbReference>
<keyword evidence="1" id="KW-0547">Nucleotide-binding</keyword>
<feature type="domain" description="AMP-dependent synthetase/ligase" evidence="3">
    <location>
        <begin position="36"/>
        <end position="448"/>
    </location>
</feature>
<dbReference type="Pfam" id="PF23562">
    <property type="entry name" value="AMP-binding_C_3"/>
    <property type="match status" value="1"/>
</dbReference>
<dbReference type="KEGG" id="lxl:KDY119_03671"/>
<evidence type="ECO:0000259" key="3">
    <source>
        <dbReference type="Pfam" id="PF00501"/>
    </source>
</evidence>
<organism evidence="4 5">
    <name type="scientific">Luteimicrobium xylanilyticum</name>
    <dbReference type="NCBI Taxonomy" id="1133546"/>
    <lineage>
        <taxon>Bacteria</taxon>
        <taxon>Bacillati</taxon>
        <taxon>Actinomycetota</taxon>
        <taxon>Actinomycetes</taxon>
        <taxon>Micrococcales</taxon>
        <taxon>Luteimicrobium</taxon>
    </lineage>
</organism>
<protein>
    <submittedName>
        <fullName evidence="4">Long-chain-fatty-acid--CoA ligase</fullName>
        <ecNumber evidence="4">6.2.1.3</ecNumber>
    </submittedName>
</protein>
<dbReference type="Proteomes" id="UP000326702">
    <property type="component" value="Chromosome"/>
</dbReference>
<dbReference type="Gene3D" id="3.40.50.12780">
    <property type="entry name" value="N-terminal domain of ligase-like"/>
    <property type="match status" value="1"/>
</dbReference>
<dbReference type="GO" id="GO:0005524">
    <property type="term" value="F:ATP binding"/>
    <property type="evidence" value="ECO:0007669"/>
    <property type="project" value="UniProtKB-KW"/>
</dbReference>
<dbReference type="PANTHER" id="PTHR43272:SF33">
    <property type="entry name" value="AMP-BINDING DOMAIN-CONTAINING PROTEIN-RELATED"/>
    <property type="match status" value="1"/>
</dbReference>
<dbReference type="InterPro" id="IPR020845">
    <property type="entry name" value="AMP-binding_CS"/>
</dbReference>
<keyword evidence="5" id="KW-1185">Reference proteome</keyword>
<dbReference type="InterPro" id="IPR000873">
    <property type="entry name" value="AMP-dep_synth/lig_dom"/>
</dbReference>
<keyword evidence="4" id="KW-0436">Ligase</keyword>
<evidence type="ECO:0000256" key="1">
    <source>
        <dbReference type="ARBA" id="ARBA00022741"/>
    </source>
</evidence>
<reference evidence="4 5" key="1">
    <citation type="submission" date="2019-10" db="EMBL/GenBank/DDBJ databases">
        <title>Genome sequence of Luteimicrobium xylanilyticum HY-24.</title>
        <authorList>
            <person name="Kim D.Y."/>
            <person name="Park H.-Y."/>
        </authorList>
    </citation>
    <scope>NUCLEOTIDE SEQUENCE [LARGE SCALE GENOMIC DNA]</scope>
    <source>
        <strain evidence="4 5">HY-24</strain>
    </source>
</reference>
<dbReference type="EMBL" id="CP045529">
    <property type="protein sequence ID" value="QFV00136.1"/>
    <property type="molecule type" value="Genomic_DNA"/>
</dbReference>
<dbReference type="GO" id="GO:0016020">
    <property type="term" value="C:membrane"/>
    <property type="evidence" value="ECO:0007669"/>
    <property type="project" value="TreeGrafter"/>
</dbReference>
<dbReference type="EC" id="6.2.1.3" evidence="4"/>
<evidence type="ECO:0000313" key="5">
    <source>
        <dbReference type="Proteomes" id="UP000326702"/>
    </source>
</evidence>
<sequence length="619" mass="66072">MTAPATTPADRPATHLDLSDSPLRIARSVTALYDARVRDHAGELAYRSPDGQGGWVDHSWRDVDARVRPLAAAFVEHGIARGDRIALMAGTSYDWIVVDQAIQQAGAATTSIYPIATPDVLEWILSDSGSRIVVVDDVELLEQVRAVRAKTPALELVVVIDASGATLGDGERSLADLTESGRAYDAAHPTAVDGAHAELGPDDLATLIYTSGTTGLPKGVRLTHYNWTGEAAGIDALGILSDQHTQMLWLPLAHVFAKTFVVAQLQIGYPTAVDGSIPNLVGNLATARPVFMAAAPRIFEKVHAGITAQVEAKGGITLALFRWAVRAGEQKVRAQQSGETASLWVRAQAALSSALVFSKVRKRFGGQLQYFISGSAPLSREILEFFEATGMPILEGYGLTETSAAITVNLPGESRFGTVGPVLPGHEIKLASDGEILARGPAVTPGYFNNADATAEAIEDGWFHTGDIGEIVEDRYLKIVDRKKDLFKTSNGKYVAPGLVEVSLSSNSTIIGQAVVVGAGRSYCVALVSIDSEELVGWAKTKGLSGSYEELIASPQVEAEVQAAVDRTNAGFARWEQIKKFAILPSEITVESNELTPSLKLRRKPVIEKNADLIGSLYS</sequence>
<dbReference type="PROSITE" id="PS00455">
    <property type="entry name" value="AMP_BINDING"/>
    <property type="match status" value="1"/>
</dbReference>
<proteinExistence type="predicted"/>
<dbReference type="PANTHER" id="PTHR43272">
    <property type="entry name" value="LONG-CHAIN-FATTY-ACID--COA LIGASE"/>
    <property type="match status" value="1"/>
</dbReference>
<dbReference type="OrthoDB" id="9803968at2"/>
<dbReference type="InterPro" id="IPR042099">
    <property type="entry name" value="ANL_N_sf"/>
</dbReference>
<evidence type="ECO:0000313" key="4">
    <source>
        <dbReference type="EMBL" id="QFV00136.1"/>
    </source>
</evidence>
<dbReference type="RefSeq" id="WP_051137018.1">
    <property type="nucleotide sequence ID" value="NZ_BAABIH010000009.1"/>
</dbReference>
<evidence type="ECO:0000256" key="2">
    <source>
        <dbReference type="ARBA" id="ARBA00022840"/>
    </source>
</evidence>
<gene>
    <name evidence="4" type="ORF">KDY119_03671</name>
</gene>
<keyword evidence="2" id="KW-0067">ATP-binding</keyword>
<dbReference type="Pfam" id="PF00501">
    <property type="entry name" value="AMP-binding"/>
    <property type="match status" value="1"/>
</dbReference>
<name>A0A5P9QI41_9MICO</name>
<dbReference type="AlphaFoldDB" id="A0A5P9QI41"/>